<proteinExistence type="predicted"/>
<evidence type="ECO:0000256" key="2">
    <source>
        <dbReference type="PROSITE-ProRule" id="PRU00267"/>
    </source>
</evidence>
<dbReference type="SMART" id="SM00398">
    <property type="entry name" value="HMG"/>
    <property type="match status" value="1"/>
</dbReference>
<accession>A0ABN9F9U0</accession>
<evidence type="ECO:0000313" key="6">
    <source>
        <dbReference type="Proteomes" id="UP001162483"/>
    </source>
</evidence>
<protein>
    <recommendedName>
        <fullName evidence="4">HMG box domain-containing protein</fullName>
    </recommendedName>
</protein>
<dbReference type="Gene3D" id="1.10.30.10">
    <property type="entry name" value="High mobility group box domain"/>
    <property type="match status" value="1"/>
</dbReference>
<dbReference type="PANTHER" id="PTHR10270">
    <property type="entry name" value="SOX TRANSCRIPTION FACTOR"/>
    <property type="match status" value="1"/>
</dbReference>
<dbReference type="InterPro" id="IPR009071">
    <property type="entry name" value="HMG_box_dom"/>
</dbReference>
<dbReference type="SUPFAM" id="SSF47095">
    <property type="entry name" value="HMG-box"/>
    <property type="match status" value="1"/>
</dbReference>
<dbReference type="InterPro" id="IPR050140">
    <property type="entry name" value="SRY-related_HMG-box_TF-like"/>
</dbReference>
<dbReference type="InterPro" id="IPR036910">
    <property type="entry name" value="HMG_box_dom_sf"/>
</dbReference>
<keyword evidence="1 2" id="KW-0238">DNA-binding</keyword>
<dbReference type="PRINTS" id="PR00886">
    <property type="entry name" value="HIGHMOBLTY12"/>
</dbReference>
<feature type="DNA-binding region" description="HMG box" evidence="2">
    <location>
        <begin position="1"/>
        <end position="65"/>
    </location>
</feature>
<keyword evidence="6" id="KW-1185">Reference proteome</keyword>
<evidence type="ECO:0000259" key="4">
    <source>
        <dbReference type="PROSITE" id="PS50118"/>
    </source>
</evidence>
<organism evidence="5 6">
    <name type="scientific">Staurois parvus</name>
    <dbReference type="NCBI Taxonomy" id="386267"/>
    <lineage>
        <taxon>Eukaryota</taxon>
        <taxon>Metazoa</taxon>
        <taxon>Chordata</taxon>
        <taxon>Craniata</taxon>
        <taxon>Vertebrata</taxon>
        <taxon>Euteleostomi</taxon>
        <taxon>Amphibia</taxon>
        <taxon>Batrachia</taxon>
        <taxon>Anura</taxon>
        <taxon>Neobatrachia</taxon>
        <taxon>Ranoidea</taxon>
        <taxon>Ranidae</taxon>
        <taxon>Staurois</taxon>
    </lineage>
</organism>
<comment type="caution">
    <text evidence="5">The sequence shown here is derived from an EMBL/GenBank/DDBJ whole genome shotgun (WGS) entry which is preliminary data.</text>
</comment>
<keyword evidence="2" id="KW-0539">Nucleus</keyword>
<evidence type="ECO:0000313" key="5">
    <source>
        <dbReference type="EMBL" id="CAI9592860.1"/>
    </source>
</evidence>
<dbReference type="Pfam" id="PF00505">
    <property type="entry name" value="HMG_box"/>
    <property type="match status" value="1"/>
</dbReference>
<reference evidence="5" key="1">
    <citation type="submission" date="2023-05" db="EMBL/GenBank/DDBJ databases">
        <authorList>
            <person name="Stuckert A."/>
        </authorList>
    </citation>
    <scope>NUCLEOTIDE SEQUENCE</scope>
</reference>
<feature type="compositionally biased region" description="Basic and acidic residues" evidence="3">
    <location>
        <begin position="38"/>
        <end position="63"/>
    </location>
</feature>
<sequence>MNAFMVWSSEERKRVSAQYPKMHNSEISRRLGEVWRGLTEEDRRPFREEAKRLRVQHARDHPGYKYTPRKKKKGSSSRTKQEAPFSSVLCAEGGPSMAWSGWPPAP</sequence>
<dbReference type="PANTHER" id="PTHR10270:SF45">
    <property type="entry name" value="PROTEIN SOX-15"/>
    <property type="match status" value="1"/>
</dbReference>
<gene>
    <name evidence="5" type="ORF">SPARVUS_LOCUS11435010</name>
</gene>
<feature type="domain" description="HMG box" evidence="4">
    <location>
        <begin position="1"/>
        <end position="65"/>
    </location>
</feature>
<dbReference type="CDD" id="cd22004">
    <property type="entry name" value="HMG-box_SOX"/>
    <property type="match status" value="1"/>
</dbReference>
<feature type="region of interest" description="Disordered" evidence="3">
    <location>
        <begin position="38"/>
        <end position="106"/>
    </location>
</feature>
<dbReference type="EMBL" id="CATNWA010016460">
    <property type="protein sequence ID" value="CAI9592860.1"/>
    <property type="molecule type" value="Genomic_DNA"/>
</dbReference>
<evidence type="ECO:0000256" key="1">
    <source>
        <dbReference type="ARBA" id="ARBA00023125"/>
    </source>
</evidence>
<dbReference type="PROSITE" id="PS50118">
    <property type="entry name" value="HMG_BOX_2"/>
    <property type="match status" value="1"/>
</dbReference>
<dbReference type="Proteomes" id="UP001162483">
    <property type="component" value="Unassembled WGS sequence"/>
</dbReference>
<name>A0ABN9F9U0_9NEOB</name>
<evidence type="ECO:0000256" key="3">
    <source>
        <dbReference type="SAM" id="MobiDB-lite"/>
    </source>
</evidence>